<keyword evidence="4" id="KW-1185">Reference proteome</keyword>
<feature type="domain" description="Glycosyltransferase subfamily 4-like N-terminal" evidence="2">
    <location>
        <begin position="17"/>
        <end position="172"/>
    </location>
</feature>
<reference evidence="3 4" key="1">
    <citation type="submission" date="2016-10" db="EMBL/GenBank/DDBJ databases">
        <authorList>
            <person name="de Groot N.N."/>
        </authorList>
    </citation>
    <scope>NUCLEOTIDE SEQUENCE [LARGE SCALE GENOMIC DNA]</scope>
    <source>
        <strain evidence="3 4">HL3</strain>
    </source>
</reference>
<dbReference type="Pfam" id="PF13579">
    <property type="entry name" value="Glyco_trans_4_4"/>
    <property type="match status" value="1"/>
</dbReference>
<evidence type="ECO:0000259" key="2">
    <source>
        <dbReference type="Pfam" id="PF13579"/>
    </source>
</evidence>
<evidence type="ECO:0000313" key="3">
    <source>
        <dbReference type="EMBL" id="SFD36827.1"/>
    </source>
</evidence>
<keyword evidence="3" id="KW-0808">Transferase</keyword>
<evidence type="ECO:0000259" key="1">
    <source>
        <dbReference type="Pfam" id="PF00534"/>
    </source>
</evidence>
<accession>A0A1I1RS18</accession>
<dbReference type="CDD" id="cd03811">
    <property type="entry name" value="GT4_GT28_WabH-like"/>
    <property type="match status" value="1"/>
</dbReference>
<dbReference type="InterPro" id="IPR001296">
    <property type="entry name" value="Glyco_trans_1"/>
</dbReference>
<dbReference type="SUPFAM" id="SSF53756">
    <property type="entry name" value="UDP-Glycosyltransferase/glycogen phosphorylase"/>
    <property type="match status" value="1"/>
</dbReference>
<dbReference type="Gene3D" id="3.40.50.2000">
    <property type="entry name" value="Glycogen Phosphorylase B"/>
    <property type="match status" value="2"/>
</dbReference>
<dbReference type="GO" id="GO:0016757">
    <property type="term" value="F:glycosyltransferase activity"/>
    <property type="evidence" value="ECO:0007669"/>
    <property type="project" value="InterPro"/>
</dbReference>
<organism evidence="3 4">
    <name type="scientific">Thiohalospira halophila DSM 15071</name>
    <dbReference type="NCBI Taxonomy" id="1123397"/>
    <lineage>
        <taxon>Bacteria</taxon>
        <taxon>Pseudomonadati</taxon>
        <taxon>Pseudomonadota</taxon>
        <taxon>Gammaproteobacteria</taxon>
        <taxon>Thiohalospirales</taxon>
        <taxon>Thiohalospiraceae</taxon>
        <taxon>Thiohalospira</taxon>
    </lineage>
</organism>
<feature type="domain" description="Glycosyl transferase family 1" evidence="1">
    <location>
        <begin position="189"/>
        <end position="348"/>
    </location>
</feature>
<dbReference type="PANTHER" id="PTHR12526:SF637">
    <property type="entry name" value="GLYCOSYLTRANSFERASE EPSF-RELATED"/>
    <property type="match status" value="1"/>
</dbReference>
<sequence>MSRNRLALLFATSGHSGVDRIVANLLPEFGRTAHEFDLLRIKGHGPYLEKLPSNARDIRLPAAHRNTVLPGLVGYLRREQPAALLTASHRLNRAALQARWLARVPTRVAIRMGMTLTGQQEILGPRKGRRLIRSMRFWYPRADAVICPSEGLGRELHELAGVPRERLHVIPNPIVTDSFLEQAREPLDDPWFTDEGPPVILGAGSLEPRKDFATLIRAFARLRQQRPARLVILGEGRERGRLEALAAELGISDDVRLPGFEANPYRWMSRADAFALTSLREGSGAVLVEALACGTPVVATDCPVGPGEILQGGAIGPLIAMGDEAGIAAGLEQALSQPPTAGALRAAAEPFRAGHSATAYLAALG</sequence>
<dbReference type="InterPro" id="IPR028098">
    <property type="entry name" value="Glyco_trans_4-like_N"/>
</dbReference>
<dbReference type="PANTHER" id="PTHR12526">
    <property type="entry name" value="GLYCOSYLTRANSFERASE"/>
    <property type="match status" value="1"/>
</dbReference>
<dbReference type="RefSeq" id="WP_240308058.1">
    <property type="nucleotide sequence ID" value="NZ_FOMJ01000004.1"/>
</dbReference>
<name>A0A1I1RS18_9GAMM</name>
<dbReference type="STRING" id="1123397.SAMN05660831_01543"/>
<proteinExistence type="predicted"/>
<dbReference type="Pfam" id="PF00534">
    <property type="entry name" value="Glycos_transf_1"/>
    <property type="match status" value="1"/>
</dbReference>
<gene>
    <name evidence="3" type="ORF">SAMN05660831_01543</name>
</gene>
<evidence type="ECO:0000313" key="4">
    <source>
        <dbReference type="Proteomes" id="UP000198611"/>
    </source>
</evidence>
<protein>
    <submittedName>
        <fullName evidence="3">Glycosyltransferase involved in cell wall bisynthesis</fullName>
    </submittedName>
</protein>
<dbReference type="GO" id="GO:1901135">
    <property type="term" value="P:carbohydrate derivative metabolic process"/>
    <property type="evidence" value="ECO:0007669"/>
    <property type="project" value="UniProtKB-ARBA"/>
</dbReference>
<dbReference type="EMBL" id="FOMJ01000004">
    <property type="protein sequence ID" value="SFD36827.1"/>
    <property type="molecule type" value="Genomic_DNA"/>
</dbReference>
<dbReference type="AlphaFoldDB" id="A0A1I1RS18"/>
<dbReference type="Proteomes" id="UP000198611">
    <property type="component" value="Unassembled WGS sequence"/>
</dbReference>